<dbReference type="InterPro" id="IPR015422">
    <property type="entry name" value="PyrdxlP-dep_Trfase_small"/>
</dbReference>
<evidence type="ECO:0000256" key="5">
    <source>
        <dbReference type="ARBA" id="ARBA00022898"/>
    </source>
</evidence>
<evidence type="ECO:0000256" key="2">
    <source>
        <dbReference type="ARBA" id="ARBA00011738"/>
    </source>
</evidence>
<protein>
    <recommendedName>
        <fullName evidence="6">Aminotransferase class I/classII large domain-containing protein</fullName>
    </recommendedName>
</protein>
<proteinExistence type="predicted"/>
<evidence type="ECO:0000256" key="3">
    <source>
        <dbReference type="ARBA" id="ARBA00022576"/>
    </source>
</evidence>
<name>A0A8H7ZLY9_9FUNG</name>
<comment type="caution">
    <text evidence="7">The sequence shown here is derived from an EMBL/GenBank/DDBJ whole genome shotgun (WGS) entry which is preliminary data.</text>
</comment>
<sequence length="213" mass="23078">MRRPATIGAPPPSSLPACVRRAEEKAGARTNRTIPKNRRSVPYRTRRAPAMQAATSSLFDGLVGAPHDAVFKLLAACAADADPRKLDGVVGAYRDDEGKPWVLPVVHKVEQRIANEAVEHEYLPIEGLASFTSAAAKLVLGANSPAIRENRVRGATKCCRRGGGSRREIQELTLPPCMLLDRHCANSLRHRRALHRSVLLEALLPAGCDLSTV</sequence>
<accession>A0A8H7ZLY9</accession>
<dbReference type="OrthoDB" id="6752799at2759"/>
<keyword evidence="4" id="KW-0808">Transferase</keyword>
<evidence type="ECO:0000259" key="6">
    <source>
        <dbReference type="Pfam" id="PF00155"/>
    </source>
</evidence>
<dbReference type="GO" id="GO:0005829">
    <property type="term" value="C:cytosol"/>
    <property type="evidence" value="ECO:0007669"/>
    <property type="project" value="TreeGrafter"/>
</dbReference>
<keyword evidence="5" id="KW-0663">Pyridoxal phosphate</keyword>
<dbReference type="InterPro" id="IPR015424">
    <property type="entry name" value="PyrdxlP-dep_Trfase"/>
</dbReference>
<dbReference type="AlphaFoldDB" id="A0A8H7ZLY9"/>
<evidence type="ECO:0000313" key="8">
    <source>
        <dbReference type="Proteomes" id="UP000673691"/>
    </source>
</evidence>
<feature type="domain" description="Aminotransferase class I/classII large" evidence="6">
    <location>
        <begin position="90"/>
        <end position="152"/>
    </location>
</feature>
<dbReference type="GO" id="GO:0030170">
    <property type="term" value="F:pyridoxal phosphate binding"/>
    <property type="evidence" value="ECO:0007669"/>
    <property type="project" value="InterPro"/>
</dbReference>
<comment type="cofactor">
    <cofactor evidence="1">
        <name>pyridoxal 5'-phosphate</name>
        <dbReference type="ChEBI" id="CHEBI:597326"/>
    </cofactor>
</comment>
<dbReference type="InterPro" id="IPR004839">
    <property type="entry name" value="Aminotransferase_I/II_large"/>
</dbReference>
<dbReference type="GO" id="GO:0006532">
    <property type="term" value="P:aspartate biosynthetic process"/>
    <property type="evidence" value="ECO:0007669"/>
    <property type="project" value="TreeGrafter"/>
</dbReference>
<keyword evidence="3" id="KW-0032">Aminotransferase</keyword>
<dbReference type="EMBL" id="JAEFCI010012744">
    <property type="protein sequence ID" value="KAG5455819.1"/>
    <property type="molecule type" value="Genomic_DNA"/>
</dbReference>
<dbReference type="Gene3D" id="3.90.1150.10">
    <property type="entry name" value="Aspartate Aminotransferase, domain 1"/>
    <property type="match status" value="1"/>
</dbReference>
<dbReference type="SUPFAM" id="SSF53383">
    <property type="entry name" value="PLP-dependent transferases"/>
    <property type="match status" value="1"/>
</dbReference>
<keyword evidence="8" id="KW-1185">Reference proteome</keyword>
<evidence type="ECO:0000313" key="7">
    <source>
        <dbReference type="EMBL" id="KAG5455819.1"/>
    </source>
</evidence>
<organism evidence="7 8">
    <name type="scientific">Olpidium bornovanus</name>
    <dbReference type="NCBI Taxonomy" id="278681"/>
    <lineage>
        <taxon>Eukaryota</taxon>
        <taxon>Fungi</taxon>
        <taxon>Fungi incertae sedis</taxon>
        <taxon>Olpidiomycota</taxon>
        <taxon>Olpidiomycotina</taxon>
        <taxon>Olpidiomycetes</taxon>
        <taxon>Olpidiales</taxon>
        <taxon>Olpidiaceae</taxon>
        <taxon>Olpidium</taxon>
    </lineage>
</organism>
<reference evidence="7 8" key="1">
    <citation type="journal article" name="Sci. Rep.">
        <title>Genome-scale phylogenetic analyses confirm Olpidium as the closest living zoosporic fungus to the non-flagellated, terrestrial fungi.</title>
        <authorList>
            <person name="Chang Y."/>
            <person name="Rochon D."/>
            <person name="Sekimoto S."/>
            <person name="Wang Y."/>
            <person name="Chovatia M."/>
            <person name="Sandor L."/>
            <person name="Salamov A."/>
            <person name="Grigoriev I.V."/>
            <person name="Stajich J.E."/>
            <person name="Spatafora J.W."/>
        </authorList>
    </citation>
    <scope>NUCLEOTIDE SEQUENCE [LARGE SCALE GENOMIC DNA]</scope>
    <source>
        <strain evidence="7">S191</strain>
    </source>
</reference>
<comment type="subunit">
    <text evidence="2">Homodimer.</text>
</comment>
<evidence type="ECO:0000256" key="1">
    <source>
        <dbReference type="ARBA" id="ARBA00001933"/>
    </source>
</evidence>
<dbReference type="Pfam" id="PF00155">
    <property type="entry name" value="Aminotran_1_2"/>
    <property type="match status" value="1"/>
</dbReference>
<dbReference type="InterPro" id="IPR000796">
    <property type="entry name" value="Asp_trans"/>
</dbReference>
<gene>
    <name evidence="7" type="ORF">BJ554DRAFT_4629</name>
</gene>
<dbReference type="PANTHER" id="PTHR11879">
    <property type="entry name" value="ASPARTATE AMINOTRANSFERASE"/>
    <property type="match status" value="1"/>
</dbReference>
<dbReference type="PANTHER" id="PTHR11879:SF55">
    <property type="entry name" value="GLUTAMATE OXALOACETATE TRANSAMINASE 1, ISOFORM B"/>
    <property type="match status" value="1"/>
</dbReference>
<evidence type="ECO:0000256" key="4">
    <source>
        <dbReference type="ARBA" id="ARBA00022679"/>
    </source>
</evidence>
<dbReference type="Proteomes" id="UP000673691">
    <property type="component" value="Unassembled WGS sequence"/>
</dbReference>
<dbReference type="GO" id="GO:0004069">
    <property type="term" value="F:L-aspartate:2-oxoglutarate aminotransferase activity"/>
    <property type="evidence" value="ECO:0007669"/>
    <property type="project" value="TreeGrafter"/>
</dbReference>